<comment type="caution">
    <text evidence="1">The sequence shown here is derived from an EMBL/GenBank/DDBJ whole genome shotgun (WGS) entry which is preliminary data.</text>
</comment>
<reference evidence="1" key="2">
    <citation type="submission" date="2021-09" db="EMBL/GenBank/DDBJ databases">
        <authorList>
            <person name="Jia N."/>
            <person name="Wang J."/>
            <person name="Shi W."/>
            <person name="Du L."/>
            <person name="Sun Y."/>
            <person name="Zhan W."/>
            <person name="Jiang J."/>
            <person name="Wang Q."/>
            <person name="Zhang B."/>
            <person name="Ji P."/>
            <person name="Sakyi L.B."/>
            <person name="Cui X."/>
            <person name="Yuan T."/>
            <person name="Jiang B."/>
            <person name="Yang W."/>
            <person name="Lam T.T.-Y."/>
            <person name="Chang Q."/>
            <person name="Ding S."/>
            <person name="Wang X."/>
            <person name="Zhu J."/>
            <person name="Ruan X."/>
            <person name="Zhao L."/>
            <person name="Wei J."/>
            <person name="Que T."/>
            <person name="Du C."/>
            <person name="Cheng J."/>
            <person name="Dai P."/>
            <person name="Han X."/>
            <person name="Huang E."/>
            <person name="Gao Y."/>
            <person name="Liu J."/>
            <person name="Shao H."/>
            <person name="Ye R."/>
            <person name="Li L."/>
            <person name="Wei W."/>
            <person name="Wang X."/>
            <person name="Wang C."/>
            <person name="Huo Q."/>
            <person name="Li W."/>
            <person name="Guo W."/>
            <person name="Chen H."/>
            <person name="Chen S."/>
            <person name="Zhou L."/>
            <person name="Zhou L."/>
            <person name="Ni X."/>
            <person name="Tian J."/>
            <person name="Zhou Y."/>
            <person name="Sheng Y."/>
            <person name="Liu T."/>
            <person name="Pan Y."/>
            <person name="Xia L."/>
            <person name="Li J."/>
            <person name="Zhao F."/>
            <person name="Cao W."/>
        </authorList>
    </citation>
    <scope>NUCLEOTIDE SEQUENCE</scope>
    <source>
        <strain evidence="1">Rsan-2018</strain>
        <tissue evidence="1">Larvae</tissue>
    </source>
</reference>
<dbReference type="EMBL" id="JABSTV010001251">
    <property type="protein sequence ID" value="KAH7952558.1"/>
    <property type="molecule type" value="Genomic_DNA"/>
</dbReference>
<name>A0A9D4PTE9_RHISA</name>
<dbReference type="Proteomes" id="UP000821837">
    <property type="component" value="Chromosome 5"/>
</dbReference>
<accession>A0A9D4PTE9</accession>
<protein>
    <submittedName>
        <fullName evidence="1">Uncharacterized protein</fullName>
    </submittedName>
</protein>
<evidence type="ECO:0000313" key="2">
    <source>
        <dbReference type="Proteomes" id="UP000821837"/>
    </source>
</evidence>
<proteinExistence type="predicted"/>
<keyword evidence="2" id="KW-1185">Reference proteome</keyword>
<organism evidence="1 2">
    <name type="scientific">Rhipicephalus sanguineus</name>
    <name type="common">Brown dog tick</name>
    <name type="synonym">Ixodes sanguineus</name>
    <dbReference type="NCBI Taxonomy" id="34632"/>
    <lineage>
        <taxon>Eukaryota</taxon>
        <taxon>Metazoa</taxon>
        <taxon>Ecdysozoa</taxon>
        <taxon>Arthropoda</taxon>
        <taxon>Chelicerata</taxon>
        <taxon>Arachnida</taxon>
        <taxon>Acari</taxon>
        <taxon>Parasitiformes</taxon>
        <taxon>Ixodida</taxon>
        <taxon>Ixodoidea</taxon>
        <taxon>Ixodidae</taxon>
        <taxon>Rhipicephalinae</taxon>
        <taxon>Rhipicephalus</taxon>
        <taxon>Rhipicephalus</taxon>
    </lineage>
</organism>
<reference evidence="1" key="1">
    <citation type="journal article" date="2020" name="Cell">
        <title>Large-Scale Comparative Analyses of Tick Genomes Elucidate Their Genetic Diversity and Vector Capacities.</title>
        <authorList>
            <consortium name="Tick Genome and Microbiome Consortium (TIGMIC)"/>
            <person name="Jia N."/>
            <person name="Wang J."/>
            <person name="Shi W."/>
            <person name="Du L."/>
            <person name="Sun Y."/>
            <person name="Zhan W."/>
            <person name="Jiang J.F."/>
            <person name="Wang Q."/>
            <person name="Zhang B."/>
            <person name="Ji P."/>
            <person name="Bell-Sakyi L."/>
            <person name="Cui X.M."/>
            <person name="Yuan T.T."/>
            <person name="Jiang B.G."/>
            <person name="Yang W.F."/>
            <person name="Lam T.T."/>
            <person name="Chang Q.C."/>
            <person name="Ding S.J."/>
            <person name="Wang X.J."/>
            <person name="Zhu J.G."/>
            <person name="Ruan X.D."/>
            <person name="Zhao L."/>
            <person name="Wei J.T."/>
            <person name="Ye R.Z."/>
            <person name="Que T.C."/>
            <person name="Du C.H."/>
            <person name="Zhou Y.H."/>
            <person name="Cheng J.X."/>
            <person name="Dai P.F."/>
            <person name="Guo W.B."/>
            <person name="Han X.H."/>
            <person name="Huang E.J."/>
            <person name="Li L.F."/>
            <person name="Wei W."/>
            <person name="Gao Y.C."/>
            <person name="Liu J.Z."/>
            <person name="Shao H.Z."/>
            <person name="Wang X."/>
            <person name="Wang C.C."/>
            <person name="Yang T.C."/>
            <person name="Huo Q.B."/>
            <person name="Li W."/>
            <person name="Chen H.Y."/>
            <person name="Chen S.E."/>
            <person name="Zhou L.G."/>
            <person name="Ni X.B."/>
            <person name="Tian J.H."/>
            <person name="Sheng Y."/>
            <person name="Liu T."/>
            <person name="Pan Y.S."/>
            <person name="Xia L.Y."/>
            <person name="Li J."/>
            <person name="Zhao F."/>
            <person name="Cao W.C."/>
        </authorList>
    </citation>
    <scope>NUCLEOTIDE SEQUENCE</scope>
    <source>
        <strain evidence="1">Rsan-2018</strain>
    </source>
</reference>
<sequence>MTVADASACHSEQCVVSNSVLQEEEAAAERYLTGELESAQNRMCADIATALWNYDAEPSQLTARRLYKGAWKDGDDGCHLTFSAAFQATPAADAARVSPPPPKLLATLQAADMEYQVEGESITPTELEDDSRWICAVKAHRAAAAQQPITSTPPA</sequence>
<dbReference type="AlphaFoldDB" id="A0A9D4PTE9"/>
<dbReference type="VEuPathDB" id="VectorBase:RSAN_033707"/>
<gene>
    <name evidence="1" type="ORF">HPB52_024012</name>
</gene>
<evidence type="ECO:0000313" key="1">
    <source>
        <dbReference type="EMBL" id="KAH7952558.1"/>
    </source>
</evidence>